<dbReference type="OrthoDB" id="3533156at2"/>
<dbReference type="EMBL" id="JROO01000026">
    <property type="protein sequence ID" value="KIH98407.1"/>
    <property type="molecule type" value="Genomic_DNA"/>
</dbReference>
<keyword evidence="2" id="KW-0808">Transferase</keyword>
<reference evidence="3" key="1">
    <citation type="journal article" date="2015" name="Chem. Biol.">
        <title>Structure, bioactivity, and resistance mechanism of streptomonomicin, an unusual lasso Peptide from an understudied halophilic actinomycete.</title>
        <authorList>
            <person name="Metelev M."/>
            <person name="Tietz J.I."/>
            <person name="Melby J.O."/>
            <person name="Blair P.M."/>
            <person name="Zhu L."/>
            <person name="Livnat I."/>
            <person name="Severinov K."/>
            <person name="Mitchell D.A."/>
        </authorList>
    </citation>
    <scope>NUCLEOTIDE SEQUENCE [LARGE SCALE GENOMIC DNA]</scope>
    <source>
        <strain evidence="3">YIM 90003</strain>
    </source>
</reference>
<sequence>MDTDVWLRTSRLVLRGWRAEDREPFARLNADPEVMAHFPAALTRDESDATADRIQVRMDERGFGLWALEVAETGAFIGFTGLSLARFPAHFTPAVEVGWRLARHAWGRGYATEAARAAVAFGFDRCGLEEIVSFTARTNVRSQAVMRRLGMRCDSADDFDHPELPSGHRLGPHVLYRLAADDA</sequence>
<dbReference type="STRING" id="183763.LP52_13290"/>
<feature type="domain" description="N-acetyltransferase" evidence="1">
    <location>
        <begin position="12"/>
        <end position="181"/>
    </location>
</feature>
<dbReference type="Pfam" id="PF13302">
    <property type="entry name" value="Acetyltransf_3"/>
    <property type="match status" value="1"/>
</dbReference>
<evidence type="ECO:0000313" key="2">
    <source>
        <dbReference type="EMBL" id="KIH98407.1"/>
    </source>
</evidence>
<dbReference type="AlphaFoldDB" id="A0A0C2JNJ7"/>
<protein>
    <submittedName>
        <fullName evidence="2">GNAT family acetyltransferase</fullName>
    </submittedName>
</protein>
<dbReference type="Gene3D" id="3.40.630.30">
    <property type="match status" value="1"/>
</dbReference>
<dbReference type="PROSITE" id="PS51186">
    <property type="entry name" value="GNAT"/>
    <property type="match status" value="1"/>
</dbReference>
<evidence type="ECO:0000259" key="1">
    <source>
        <dbReference type="PROSITE" id="PS51186"/>
    </source>
</evidence>
<dbReference type="InterPro" id="IPR000182">
    <property type="entry name" value="GNAT_dom"/>
</dbReference>
<accession>A0A0C2JNJ7</accession>
<dbReference type="PANTHER" id="PTHR43792:SF1">
    <property type="entry name" value="N-ACETYLTRANSFERASE DOMAIN-CONTAINING PROTEIN"/>
    <property type="match status" value="1"/>
</dbReference>
<proteinExistence type="predicted"/>
<dbReference type="Proteomes" id="UP000031675">
    <property type="component" value="Unassembled WGS sequence"/>
</dbReference>
<evidence type="ECO:0000313" key="3">
    <source>
        <dbReference type="Proteomes" id="UP000031675"/>
    </source>
</evidence>
<dbReference type="GO" id="GO:0016747">
    <property type="term" value="F:acyltransferase activity, transferring groups other than amino-acyl groups"/>
    <property type="evidence" value="ECO:0007669"/>
    <property type="project" value="InterPro"/>
</dbReference>
<dbReference type="PANTHER" id="PTHR43792">
    <property type="entry name" value="GNAT FAMILY, PUTATIVE (AFU_ORTHOLOGUE AFUA_3G00765)-RELATED-RELATED"/>
    <property type="match status" value="1"/>
</dbReference>
<keyword evidence="3" id="KW-1185">Reference proteome</keyword>
<comment type="caution">
    <text evidence="2">The sequence shown here is derived from an EMBL/GenBank/DDBJ whole genome shotgun (WGS) entry which is preliminary data.</text>
</comment>
<gene>
    <name evidence="2" type="ORF">LP52_13290</name>
</gene>
<dbReference type="InterPro" id="IPR016181">
    <property type="entry name" value="Acyl_CoA_acyltransferase"/>
</dbReference>
<organism evidence="2 3">
    <name type="scientific">Streptomonospora alba</name>
    <dbReference type="NCBI Taxonomy" id="183763"/>
    <lineage>
        <taxon>Bacteria</taxon>
        <taxon>Bacillati</taxon>
        <taxon>Actinomycetota</taxon>
        <taxon>Actinomycetes</taxon>
        <taxon>Streptosporangiales</taxon>
        <taxon>Nocardiopsidaceae</taxon>
        <taxon>Streptomonospora</taxon>
    </lineage>
</organism>
<name>A0A0C2JNJ7_9ACTN</name>
<dbReference type="RefSeq" id="WP_040273736.1">
    <property type="nucleotide sequence ID" value="NZ_JROO01000026.1"/>
</dbReference>
<dbReference type="SUPFAM" id="SSF55729">
    <property type="entry name" value="Acyl-CoA N-acyltransferases (Nat)"/>
    <property type="match status" value="1"/>
</dbReference>
<dbReference type="InterPro" id="IPR051531">
    <property type="entry name" value="N-acetyltransferase"/>
</dbReference>